<dbReference type="GO" id="GO:0016151">
    <property type="term" value="F:nickel cation binding"/>
    <property type="evidence" value="ECO:0007669"/>
    <property type="project" value="UniProtKB-UniRule"/>
</dbReference>
<evidence type="ECO:0000256" key="3">
    <source>
        <dbReference type="ARBA" id="ARBA00023186"/>
    </source>
</evidence>
<protein>
    <recommendedName>
        <fullName evidence="4">Urease accessory protein UreD</fullName>
    </recommendedName>
</protein>
<keyword evidence="3 4" id="KW-0143">Chaperone</keyword>
<evidence type="ECO:0000313" key="5">
    <source>
        <dbReference type="EMBL" id="KPX22211.1"/>
    </source>
</evidence>
<keyword evidence="4" id="KW-0963">Cytoplasm</keyword>
<comment type="similarity">
    <text evidence="1 4">Belongs to the UreD family.</text>
</comment>
<dbReference type="InterPro" id="IPR002669">
    <property type="entry name" value="UreD"/>
</dbReference>
<sequence>MNAHSSLLPVCKKPTAHIAFRKAPSGASYVSRQEVGYPFHLGRTLKLPQDPPGMAAIYLQSCSGGLFAGETLHLQLHAGPHTQVHVSTGAATVAHSMLEQPARQTVILTAETGALLEYLPMATILFPQARLQSVVNVTLHPNARVMLCDAFCLHVPQGSSGLPGSYRADLHIQCPEGKLLAWDRLALTGEDLQRRLPGVSAELQALATFLLVGQGLPVEDVKRALRDTLRIVPESYLGVSALPNDCGVSVRIMTADAVALRNALHLAWACARQQLTGIAPRARRK</sequence>
<proteinExistence type="inferred from homology"/>
<dbReference type="PANTHER" id="PTHR33643">
    <property type="entry name" value="UREASE ACCESSORY PROTEIN D"/>
    <property type="match status" value="1"/>
</dbReference>
<evidence type="ECO:0000313" key="6">
    <source>
        <dbReference type="Proteomes" id="UP000050346"/>
    </source>
</evidence>
<dbReference type="PANTHER" id="PTHR33643:SF1">
    <property type="entry name" value="UREASE ACCESSORY PROTEIN D"/>
    <property type="match status" value="1"/>
</dbReference>
<comment type="subunit">
    <text evidence="4">UreD, UreF and UreG form a complex that acts as a GTP-hydrolysis-dependent molecular chaperone, activating the urease apoprotein by helping to assemble the nickel containing metallocenter of UreC. The UreE protein probably delivers the nickel.</text>
</comment>
<comment type="function">
    <text evidence="4">Required for maturation of urease via the functional incorporation of the urease nickel metallocenter.</text>
</comment>
<evidence type="ECO:0000256" key="4">
    <source>
        <dbReference type="HAMAP-Rule" id="MF_01384"/>
    </source>
</evidence>
<comment type="subcellular location">
    <subcellularLocation>
        <location evidence="4">Cytoplasm</location>
    </subcellularLocation>
</comment>
<comment type="caution">
    <text evidence="5">The sequence shown here is derived from an EMBL/GenBank/DDBJ whole genome shotgun (WGS) entry which is preliminary data.</text>
</comment>
<dbReference type="AlphaFoldDB" id="A0A0P9PUY0"/>
<dbReference type="Pfam" id="PF01774">
    <property type="entry name" value="UreD"/>
    <property type="match status" value="1"/>
</dbReference>
<gene>
    <name evidence="4" type="primary">ureD</name>
    <name evidence="5" type="ORF">ALO71_04965</name>
</gene>
<name>A0A0P9PUY0_PSEA0</name>
<dbReference type="GO" id="GO:0005737">
    <property type="term" value="C:cytoplasm"/>
    <property type="evidence" value="ECO:0007669"/>
    <property type="project" value="UniProtKB-SubCell"/>
</dbReference>
<evidence type="ECO:0000256" key="1">
    <source>
        <dbReference type="ARBA" id="ARBA00007177"/>
    </source>
</evidence>
<reference evidence="5 6" key="1">
    <citation type="submission" date="2015-09" db="EMBL/GenBank/DDBJ databases">
        <title>Genome announcement of multiple Pseudomonas syringae strains.</title>
        <authorList>
            <person name="Thakur S."/>
            <person name="Wang P.W."/>
            <person name="Gong Y."/>
            <person name="Weir B.S."/>
            <person name="Guttman D.S."/>
        </authorList>
    </citation>
    <scope>NUCLEOTIDE SEQUENCE [LARGE SCALE GENOMIC DNA]</scope>
    <source>
        <strain evidence="5 6">ICMP9150</strain>
    </source>
</reference>
<evidence type="ECO:0000256" key="2">
    <source>
        <dbReference type="ARBA" id="ARBA00022988"/>
    </source>
</evidence>
<dbReference type="RefSeq" id="WP_044323527.1">
    <property type="nucleotide sequence ID" value="NZ_JYHG01000014.1"/>
</dbReference>
<organism evidence="5 6">
    <name type="scientific">Pseudomonas amygdali pv. dendropanacis</name>
    <dbReference type="NCBI Taxonomy" id="235272"/>
    <lineage>
        <taxon>Bacteria</taxon>
        <taxon>Pseudomonadati</taxon>
        <taxon>Pseudomonadota</taxon>
        <taxon>Gammaproteobacteria</taxon>
        <taxon>Pseudomonadales</taxon>
        <taxon>Pseudomonadaceae</taxon>
        <taxon>Pseudomonas</taxon>
        <taxon>Pseudomonas amygdali</taxon>
    </lineage>
</organism>
<dbReference type="PATRIC" id="fig|235272.12.peg.4507"/>
<accession>A0A0P9PUY0</accession>
<dbReference type="EMBL" id="LJQG01000076">
    <property type="protein sequence ID" value="KPX22211.1"/>
    <property type="molecule type" value="Genomic_DNA"/>
</dbReference>
<dbReference type="HAMAP" id="MF_01384">
    <property type="entry name" value="UreD"/>
    <property type="match status" value="1"/>
</dbReference>
<keyword evidence="2 4" id="KW-0996">Nickel insertion</keyword>
<dbReference type="Proteomes" id="UP000050346">
    <property type="component" value="Unassembled WGS sequence"/>
</dbReference>